<evidence type="ECO:0000256" key="1">
    <source>
        <dbReference type="ARBA" id="ARBA00004584"/>
    </source>
</evidence>
<evidence type="ECO:0000256" key="6">
    <source>
        <dbReference type="ARBA" id="ARBA00023054"/>
    </source>
</evidence>
<feature type="region of interest" description="Disordered" evidence="10">
    <location>
        <begin position="449"/>
        <end position="740"/>
    </location>
</feature>
<dbReference type="GO" id="GO:0000779">
    <property type="term" value="C:condensed chromosome, centromeric region"/>
    <property type="evidence" value="ECO:0007669"/>
    <property type="project" value="UniProtKB-ARBA"/>
</dbReference>
<feature type="compositionally biased region" description="Basic and acidic residues" evidence="10">
    <location>
        <begin position="465"/>
        <end position="475"/>
    </location>
</feature>
<comment type="subcellular location">
    <subcellularLocation>
        <location evidence="1">Chromosome</location>
        <location evidence="1">Centromere</location>
    </subcellularLocation>
</comment>
<feature type="compositionally biased region" description="Basic and acidic residues" evidence="10">
    <location>
        <begin position="542"/>
        <end position="564"/>
    </location>
</feature>
<keyword evidence="3" id="KW-0158">Chromosome</keyword>
<dbReference type="EMBL" id="AMWN01000011">
    <property type="protein sequence ID" value="EXJ78428.1"/>
    <property type="molecule type" value="Genomic_DNA"/>
</dbReference>
<keyword evidence="14" id="KW-1185">Reference proteome</keyword>
<feature type="domain" description="Shugoshin C-terminal" evidence="11">
    <location>
        <begin position="449"/>
        <end position="472"/>
    </location>
</feature>
<name>W9XE20_9EURO</name>
<keyword evidence="5" id="KW-0159">Chromosome partition</keyword>
<evidence type="ECO:0000259" key="11">
    <source>
        <dbReference type="Pfam" id="PF07557"/>
    </source>
</evidence>
<feature type="region of interest" description="Disordered" evidence="10">
    <location>
        <begin position="108"/>
        <end position="129"/>
    </location>
</feature>
<comment type="caution">
    <text evidence="13">The sequence shown here is derived from an EMBL/GenBank/DDBJ whole genome shotgun (WGS) entry which is preliminary data.</text>
</comment>
<feature type="compositionally biased region" description="Basic and acidic residues" evidence="10">
    <location>
        <begin position="513"/>
        <end position="525"/>
    </location>
</feature>
<evidence type="ECO:0000256" key="9">
    <source>
        <dbReference type="SAM" id="Coils"/>
    </source>
</evidence>
<feature type="compositionally biased region" description="Basic residues" evidence="10">
    <location>
        <begin position="622"/>
        <end position="636"/>
    </location>
</feature>
<dbReference type="InterPro" id="IPR011516">
    <property type="entry name" value="Shugoshin_N"/>
</dbReference>
<evidence type="ECO:0000256" key="2">
    <source>
        <dbReference type="ARBA" id="ARBA00010845"/>
    </source>
</evidence>
<evidence type="ECO:0000256" key="4">
    <source>
        <dbReference type="ARBA" id="ARBA00022618"/>
    </source>
</evidence>
<dbReference type="Proteomes" id="UP000019484">
    <property type="component" value="Unassembled WGS sequence"/>
</dbReference>
<dbReference type="GO" id="GO:0045132">
    <property type="term" value="P:meiotic chromosome segregation"/>
    <property type="evidence" value="ECO:0007669"/>
    <property type="project" value="InterPro"/>
</dbReference>
<gene>
    <name evidence="13" type="ORF">A1O1_08828</name>
</gene>
<dbReference type="HOGENOM" id="CLU_013723_2_0_1"/>
<dbReference type="eggNOG" id="ENOG502SFX7">
    <property type="taxonomic scope" value="Eukaryota"/>
</dbReference>
<accession>W9XE20</accession>
<feature type="compositionally biased region" description="Polar residues" evidence="10">
    <location>
        <begin position="490"/>
        <end position="503"/>
    </location>
</feature>
<feature type="compositionally biased region" description="Basic and acidic residues" evidence="10">
    <location>
        <begin position="581"/>
        <end position="595"/>
    </location>
</feature>
<evidence type="ECO:0000259" key="12">
    <source>
        <dbReference type="Pfam" id="PF07558"/>
    </source>
</evidence>
<evidence type="ECO:0008006" key="15">
    <source>
        <dbReference type="Google" id="ProtNLM"/>
    </source>
</evidence>
<feature type="compositionally biased region" description="Polar residues" evidence="10">
    <location>
        <begin position="656"/>
        <end position="665"/>
    </location>
</feature>
<evidence type="ECO:0000256" key="8">
    <source>
        <dbReference type="ARBA" id="ARBA00023328"/>
    </source>
</evidence>
<feature type="coiled-coil region" evidence="9">
    <location>
        <begin position="33"/>
        <end position="98"/>
    </location>
</feature>
<feature type="compositionally biased region" description="Basic and acidic residues" evidence="10">
    <location>
        <begin position="355"/>
        <end position="391"/>
    </location>
</feature>
<evidence type="ECO:0000256" key="3">
    <source>
        <dbReference type="ARBA" id="ARBA00022454"/>
    </source>
</evidence>
<dbReference type="RefSeq" id="XP_007727876.1">
    <property type="nucleotide sequence ID" value="XM_007729686.1"/>
</dbReference>
<dbReference type="InterPro" id="IPR011515">
    <property type="entry name" value="Shugoshin_C"/>
</dbReference>
<evidence type="ECO:0000256" key="7">
    <source>
        <dbReference type="ARBA" id="ARBA00023306"/>
    </source>
</evidence>
<dbReference type="GeneID" id="19163675"/>
<dbReference type="OrthoDB" id="5394106at2759"/>
<evidence type="ECO:0000256" key="5">
    <source>
        <dbReference type="ARBA" id="ARBA00022829"/>
    </source>
</evidence>
<feature type="compositionally biased region" description="Polar residues" evidence="10">
    <location>
        <begin position="325"/>
        <end position="336"/>
    </location>
</feature>
<keyword evidence="4" id="KW-0132">Cell division</keyword>
<feature type="compositionally biased region" description="Polar residues" evidence="10">
    <location>
        <begin position="565"/>
        <end position="577"/>
    </location>
</feature>
<dbReference type="Pfam" id="PF07558">
    <property type="entry name" value="Shugoshin_N"/>
    <property type="match status" value="1"/>
</dbReference>
<evidence type="ECO:0000313" key="13">
    <source>
        <dbReference type="EMBL" id="EXJ78428.1"/>
    </source>
</evidence>
<keyword evidence="8" id="KW-0137">Centromere</keyword>
<dbReference type="AlphaFoldDB" id="W9XE20"/>
<reference evidence="13 14" key="1">
    <citation type="submission" date="2013-03" db="EMBL/GenBank/DDBJ databases">
        <title>The Genome Sequence of Capronia coronata CBS 617.96.</title>
        <authorList>
            <consortium name="The Broad Institute Genomics Platform"/>
            <person name="Cuomo C."/>
            <person name="de Hoog S."/>
            <person name="Gorbushina A."/>
            <person name="Walker B."/>
            <person name="Young S.K."/>
            <person name="Zeng Q."/>
            <person name="Gargeya S."/>
            <person name="Fitzgerald M."/>
            <person name="Haas B."/>
            <person name="Abouelleil A."/>
            <person name="Allen A.W."/>
            <person name="Alvarado L."/>
            <person name="Arachchi H.M."/>
            <person name="Berlin A.M."/>
            <person name="Chapman S.B."/>
            <person name="Gainer-Dewar J."/>
            <person name="Goldberg J."/>
            <person name="Griggs A."/>
            <person name="Gujja S."/>
            <person name="Hansen M."/>
            <person name="Howarth C."/>
            <person name="Imamovic A."/>
            <person name="Ireland A."/>
            <person name="Larimer J."/>
            <person name="McCowan C."/>
            <person name="Murphy C."/>
            <person name="Pearson M."/>
            <person name="Poon T.W."/>
            <person name="Priest M."/>
            <person name="Roberts A."/>
            <person name="Saif S."/>
            <person name="Shea T."/>
            <person name="Sisk P."/>
            <person name="Sykes S."/>
            <person name="Wortman J."/>
            <person name="Nusbaum C."/>
            <person name="Birren B."/>
        </authorList>
    </citation>
    <scope>NUCLEOTIDE SEQUENCE [LARGE SCALE GENOMIC DNA]</scope>
    <source>
        <strain evidence="13 14">CBS 617.96</strain>
    </source>
</reference>
<sequence length="740" mass="81621">MARLNDVPAPPTESIDALKRRFIRQNREIARVNSTQSQRIRNLETEISRLVAENISLREQTIAAQAEAERWRNANNVNREIMEMKERMEKKVTELTSLIVEMGHLPEKAAEKSRRRSGVQKQRDSTEQGWLNRQSMREAVAGDRELYDGRLPAIQEDKLYPRRTLESAEIMAIRDEEALQQASESPELGPPPVAHFDVTEPIAFDSSTITATATEHNNSEDLMQLHSTLEKRRKRRTSSLLQDMQTEPVSEPPVPEEPVPQLLKSGAKRKLDVTELEDASPRDPGENDEFIFQRKPQIWNNPAAVKKASRFTRAPGRENEKPIETSATSPQKTTAGSRKILAPKSTNSPTKRRVHVSEKLGDLKDGRDGMPKHSANDSPRKIPEREIRDIVLDPSGAVESDRLPPKTPAAQGDHILSPISTEPSARNTHLPREAAVLNSVEDVLNGSIGRGSRRARAAVSYAEPNLRDKMRRPGKELVGAVEGLAKGKESTSTSRSRGPSLDQTKSEGMGGTEAKDGATTGKREQGAAGNDRWQGLAISGSGKKEEPPSPLKDKERRDIIRDKGNPNTVNDLQGQTNRRQRYSDELEKAVDRLKIFDPPVSSPIGEPKSPSTVEDDTPAATSRRKGPGTAVRRRHSTQPASASVPNPAAGDPPRTLRTSDSTSNPKAPVPRPSSAASVRHHAGIDVDDKHLKRSSSVSSNLRASHETNRPDLTMTSSSKSAAAADGRNERMANRRRSMMV</sequence>
<organism evidence="13 14">
    <name type="scientific">Capronia coronata CBS 617.96</name>
    <dbReference type="NCBI Taxonomy" id="1182541"/>
    <lineage>
        <taxon>Eukaryota</taxon>
        <taxon>Fungi</taxon>
        <taxon>Dikarya</taxon>
        <taxon>Ascomycota</taxon>
        <taxon>Pezizomycotina</taxon>
        <taxon>Eurotiomycetes</taxon>
        <taxon>Chaetothyriomycetidae</taxon>
        <taxon>Chaetothyriales</taxon>
        <taxon>Herpotrichiellaceae</taxon>
        <taxon>Capronia</taxon>
    </lineage>
</organism>
<proteinExistence type="inferred from homology"/>
<keyword evidence="7" id="KW-0131">Cell cycle</keyword>
<feature type="region of interest" description="Disordered" evidence="10">
    <location>
        <begin position="230"/>
        <end position="426"/>
    </location>
</feature>
<evidence type="ECO:0000256" key="10">
    <source>
        <dbReference type="SAM" id="MobiDB-lite"/>
    </source>
</evidence>
<feature type="compositionally biased region" description="Basic and acidic residues" evidence="10">
    <location>
        <begin position="269"/>
        <end position="285"/>
    </location>
</feature>
<evidence type="ECO:0000313" key="14">
    <source>
        <dbReference type="Proteomes" id="UP000019484"/>
    </source>
</evidence>
<feature type="domain" description="Shugoshin N-terminal coiled-coil" evidence="12">
    <location>
        <begin position="18"/>
        <end position="62"/>
    </location>
</feature>
<dbReference type="Pfam" id="PF07557">
    <property type="entry name" value="Shugoshin_C"/>
    <property type="match status" value="1"/>
</dbReference>
<comment type="similarity">
    <text evidence="2">Belongs to the shugoshin family.</text>
</comment>
<dbReference type="GO" id="GO:0005634">
    <property type="term" value="C:nucleus"/>
    <property type="evidence" value="ECO:0007669"/>
    <property type="project" value="InterPro"/>
</dbReference>
<protein>
    <recommendedName>
        <fullName evidence="15">Shugoshin C-terminal domain-containing protein</fullName>
    </recommendedName>
</protein>
<dbReference type="GO" id="GO:0051301">
    <property type="term" value="P:cell division"/>
    <property type="evidence" value="ECO:0007669"/>
    <property type="project" value="UniProtKB-KW"/>
</dbReference>
<keyword evidence="6 9" id="KW-0175">Coiled coil</keyword>